<evidence type="ECO:0000259" key="18">
    <source>
        <dbReference type="PROSITE" id="PS51217"/>
    </source>
</evidence>
<organism evidence="19 20">
    <name type="scientific">Antricoccus suffuscus</name>
    <dbReference type="NCBI Taxonomy" id="1629062"/>
    <lineage>
        <taxon>Bacteria</taxon>
        <taxon>Bacillati</taxon>
        <taxon>Actinomycetota</taxon>
        <taxon>Actinomycetes</taxon>
        <taxon>Geodermatophilales</taxon>
        <taxon>Antricoccaceae</taxon>
        <taxon>Antricoccus</taxon>
    </lineage>
</organism>
<dbReference type="GO" id="GO:0003677">
    <property type="term" value="F:DNA binding"/>
    <property type="evidence" value="ECO:0007669"/>
    <property type="project" value="UniProtKB-KW"/>
</dbReference>
<keyword evidence="10" id="KW-0234">DNA repair</keyword>
<keyword evidence="11" id="KW-0413">Isomerase</keyword>
<dbReference type="PANTHER" id="PTHR11070">
    <property type="entry name" value="UVRD / RECB / PCRA DNA HELICASE FAMILY MEMBER"/>
    <property type="match status" value="1"/>
</dbReference>
<dbReference type="Proteomes" id="UP000237752">
    <property type="component" value="Unassembled WGS sequence"/>
</dbReference>
<dbReference type="InterPro" id="IPR027417">
    <property type="entry name" value="P-loop_NTPase"/>
</dbReference>
<dbReference type="RefSeq" id="WP_146135436.1">
    <property type="nucleotide sequence ID" value="NZ_PVUE01000020.1"/>
</dbReference>
<evidence type="ECO:0000256" key="4">
    <source>
        <dbReference type="ARBA" id="ARBA00022763"/>
    </source>
</evidence>
<evidence type="ECO:0000256" key="13">
    <source>
        <dbReference type="ARBA" id="ARBA00034808"/>
    </source>
</evidence>
<dbReference type="GO" id="GO:0004527">
    <property type="term" value="F:exonuclease activity"/>
    <property type="evidence" value="ECO:0007669"/>
    <property type="project" value="UniProtKB-KW"/>
</dbReference>
<dbReference type="GO" id="GO:0043138">
    <property type="term" value="F:3'-5' DNA helicase activity"/>
    <property type="evidence" value="ECO:0007669"/>
    <property type="project" value="UniProtKB-EC"/>
</dbReference>
<evidence type="ECO:0000256" key="16">
    <source>
        <dbReference type="SAM" id="MobiDB-lite"/>
    </source>
</evidence>
<keyword evidence="7" id="KW-0269">Exonuclease</keyword>
<keyword evidence="2" id="KW-0540">Nuclease</keyword>
<dbReference type="Gene3D" id="3.40.50.300">
    <property type="entry name" value="P-loop containing nucleotide triphosphate hydrolases"/>
    <property type="match status" value="2"/>
</dbReference>
<comment type="catalytic activity">
    <reaction evidence="14">
        <text>ATP + H2O = ADP + phosphate + H(+)</text>
        <dbReference type="Rhea" id="RHEA:13065"/>
        <dbReference type="ChEBI" id="CHEBI:15377"/>
        <dbReference type="ChEBI" id="CHEBI:15378"/>
        <dbReference type="ChEBI" id="CHEBI:30616"/>
        <dbReference type="ChEBI" id="CHEBI:43474"/>
        <dbReference type="ChEBI" id="CHEBI:456216"/>
        <dbReference type="EC" id="5.6.2.4"/>
    </reaction>
</comment>
<dbReference type="Gene3D" id="1.10.10.160">
    <property type="match status" value="1"/>
</dbReference>
<dbReference type="InterPro" id="IPR014016">
    <property type="entry name" value="UvrD-like_ATP-bd"/>
</dbReference>
<keyword evidence="8 15" id="KW-0067">ATP-binding</keyword>
<keyword evidence="4" id="KW-0227">DNA damage</keyword>
<evidence type="ECO:0000256" key="11">
    <source>
        <dbReference type="ARBA" id="ARBA00023235"/>
    </source>
</evidence>
<evidence type="ECO:0000256" key="10">
    <source>
        <dbReference type="ARBA" id="ARBA00023204"/>
    </source>
</evidence>
<proteinExistence type="inferred from homology"/>
<dbReference type="InterPro" id="IPR011604">
    <property type="entry name" value="PDDEXK-like_dom_sf"/>
</dbReference>
<dbReference type="GO" id="GO:0033202">
    <property type="term" value="C:DNA helicase complex"/>
    <property type="evidence" value="ECO:0007669"/>
    <property type="project" value="TreeGrafter"/>
</dbReference>
<comment type="catalytic activity">
    <reaction evidence="12">
        <text>Couples ATP hydrolysis with the unwinding of duplex DNA by translocating in the 3'-5' direction.</text>
        <dbReference type="EC" id="5.6.2.4"/>
    </reaction>
</comment>
<evidence type="ECO:0000256" key="6">
    <source>
        <dbReference type="ARBA" id="ARBA00022806"/>
    </source>
</evidence>
<reference evidence="19 20" key="1">
    <citation type="submission" date="2018-03" db="EMBL/GenBank/DDBJ databases">
        <title>Genomic Encyclopedia of Archaeal and Bacterial Type Strains, Phase II (KMG-II): from individual species to whole genera.</title>
        <authorList>
            <person name="Goeker M."/>
        </authorList>
    </citation>
    <scope>NUCLEOTIDE SEQUENCE [LARGE SCALE GENOMIC DNA]</scope>
    <source>
        <strain evidence="19 20">DSM 100065</strain>
    </source>
</reference>
<keyword evidence="5 15" id="KW-0378">Hydrolase</keyword>
<dbReference type="Gene3D" id="3.90.320.10">
    <property type="match status" value="1"/>
</dbReference>
<evidence type="ECO:0000256" key="5">
    <source>
        <dbReference type="ARBA" id="ARBA00022801"/>
    </source>
</evidence>
<keyword evidence="9" id="KW-0238">DNA-binding</keyword>
<dbReference type="PROSITE" id="PS51198">
    <property type="entry name" value="UVRD_HELICASE_ATP_BIND"/>
    <property type="match status" value="1"/>
</dbReference>
<feature type="compositionally biased region" description="Basic residues" evidence="16">
    <location>
        <begin position="1"/>
        <end position="11"/>
    </location>
</feature>
<dbReference type="Pfam" id="PF00580">
    <property type="entry name" value="UvrD-helicase"/>
    <property type="match status" value="1"/>
</dbReference>
<comment type="caution">
    <text evidence="19">The sequence shown here is derived from an EMBL/GenBank/DDBJ whole genome shotgun (WGS) entry which is preliminary data.</text>
</comment>
<name>A0A2T0ZQF7_9ACTN</name>
<feature type="region of interest" description="Disordered" evidence="16">
    <location>
        <begin position="1"/>
        <end position="27"/>
    </location>
</feature>
<sequence length="1058" mass="114519">MSGSLRSRRPPVRLVAPVDQSSQPRSYDDAQREVIEHAHGVLRVVGGPGTGKTTVVAEAAARRLNDGAPADSVLALTFGRRAAGQLRDEISGRSQVALQSPPVRSFESFAWGVLDRAARNEPDWGRPRLITGPEQDLIIRELLAGALEGEGATTWPPYLRAAMTTRGFARELRDVLMRCTEREISADQLRAWAQEFGRSDWAAIAAFIPEYSAVTGLRLADAYDPAELVRAVLDLFDKSPEALADERARLRHIYVDEAQELDPAKADLLDRVGAHAKSVVLVGDPDQSVFGFRGADPYLLVQPPHDLLSNTVVLPHSYRADETLIAPVRRWSERLSGVGSHRRFVGIAEAVGDLDQTEAPPIEIVIAQSDAREAAAIAQRLQRLHLEDGVRWQDMAVIVRSTAASLPALRRAFSAAEVPLTVTGDEVPVVDNPAVQGILGIVRLALDDDAVDVQTIEGVLCSPYFGEDALSVRRMRKTLRRAELQRGGGRSSSGILCGAIRDPQSPVLEDAAQIDSLAQLGALVTKIRQAADDGATPEELLYLAWQDRDVERRWRDAALAGGTTGAEADARLDAIIVMFDVAAAYTERMRAVGFLQFVDYLCAQDLPADRLSKTAARGGAVRVVTANNAKGLQWDVVVVANVQAERWPNLVPRGSLLGSELLVDLAAGRAAGSVDRVAQMLAEERRLFYVAISRARRRLIISAHETIDARPSRFVTDFAEIAHVEPQKATHQLTRGLSMPDLVADLRLCLLDPSSTAEQRNTAAQCLARLAADGVTSAHPDSWYGLKKLTDIRPVVDEGQLVPVSPSKVESFVKCELRWFLEGVAGGTSSSRSEVGTLVHEAFAAIEDLDGRSASQIAAAMGEIVEHGWDGISFDSKWESRKERAAVGEMLDKLAAWLVQREGTTWVANEIMFEHAVGAAKVRGAADRIERTEDGDYVVIDLKTGTTKPTAKEIDANPQLGIYQFAIESGGLAEVTGDAPRSAGAMLVFPRPKKTGVAELKQKPLDSAADPGWVRDLIDTSAAGMGGASFVARIDATCRTCSAKRCCPLFDEGSEVES</sequence>
<dbReference type="GO" id="GO:0005524">
    <property type="term" value="F:ATP binding"/>
    <property type="evidence" value="ECO:0007669"/>
    <property type="project" value="UniProtKB-UniRule"/>
</dbReference>
<dbReference type="InterPro" id="IPR038726">
    <property type="entry name" value="PDDEXK_AddAB-type"/>
</dbReference>
<accession>A0A2T0ZQF7</accession>
<comment type="similarity">
    <text evidence="1">Belongs to the helicase family. UvrD subfamily.</text>
</comment>
<keyword evidence="3 15" id="KW-0547">Nucleotide-binding</keyword>
<protein>
    <recommendedName>
        <fullName evidence="13">DNA 3'-5' helicase</fullName>
        <ecNumber evidence="13">5.6.2.4</ecNumber>
    </recommendedName>
</protein>
<evidence type="ECO:0000256" key="8">
    <source>
        <dbReference type="ARBA" id="ARBA00022840"/>
    </source>
</evidence>
<evidence type="ECO:0000256" key="12">
    <source>
        <dbReference type="ARBA" id="ARBA00034617"/>
    </source>
</evidence>
<evidence type="ECO:0000313" key="20">
    <source>
        <dbReference type="Proteomes" id="UP000237752"/>
    </source>
</evidence>
<gene>
    <name evidence="19" type="ORF">CLV47_12020</name>
</gene>
<dbReference type="Pfam" id="PF13361">
    <property type="entry name" value="UvrD_C"/>
    <property type="match status" value="1"/>
</dbReference>
<feature type="binding site" evidence="15">
    <location>
        <begin position="46"/>
        <end position="53"/>
    </location>
    <ligand>
        <name>ATP</name>
        <dbReference type="ChEBI" id="CHEBI:30616"/>
    </ligand>
</feature>
<keyword evidence="20" id="KW-1185">Reference proteome</keyword>
<feature type="domain" description="UvrD-like helicase ATP-binding" evidence="17">
    <location>
        <begin position="25"/>
        <end position="321"/>
    </location>
</feature>
<dbReference type="EC" id="5.6.2.4" evidence="13"/>
<dbReference type="InterPro" id="IPR000212">
    <property type="entry name" value="DNA_helicase_UvrD/REP"/>
</dbReference>
<evidence type="ECO:0000256" key="1">
    <source>
        <dbReference type="ARBA" id="ARBA00009922"/>
    </source>
</evidence>
<dbReference type="InterPro" id="IPR013986">
    <property type="entry name" value="DExx_box_DNA_helicase_dom_sf"/>
</dbReference>
<dbReference type="AlphaFoldDB" id="A0A2T0ZQF7"/>
<evidence type="ECO:0000259" key="17">
    <source>
        <dbReference type="PROSITE" id="PS51198"/>
    </source>
</evidence>
<evidence type="ECO:0000256" key="7">
    <source>
        <dbReference type="ARBA" id="ARBA00022839"/>
    </source>
</evidence>
<feature type="domain" description="UvrD-like helicase C-terminal" evidence="18">
    <location>
        <begin position="326"/>
        <end position="631"/>
    </location>
</feature>
<dbReference type="GO" id="GO:0005829">
    <property type="term" value="C:cytosol"/>
    <property type="evidence" value="ECO:0007669"/>
    <property type="project" value="TreeGrafter"/>
</dbReference>
<evidence type="ECO:0000256" key="9">
    <source>
        <dbReference type="ARBA" id="ARBA00023125"/>
    </source>
</evidence>
<dbReference type="SUPFAM" id="SSF52540">
    <property type="entry name" value="P-loop containing nucleoside triphosphate hydrolases"/>
    <property type="match status" value="1"/>
</dbReference>
<evidence type="ECO:0000256" key="3">
    <source>
        <dbReference type="ARBA" id="ARBA00022741"/>
    </source>
</evidence>
<evidence type="ECO:0000313" key="19">
    <source>
        <dbReference type="EMBL" id="PRZ38553.1"/>
    </source>
</evidence>
<dbReference type="InterPro" id="IPR014017">
    <property type="entry name" value="DNA_helicase_UvrD-like_C"/>
</dbReference>
<dbReference type="PROSITE" id="PS51217">
    <property type="entry name" value="UVRD_HELICASE_CTER"/>
    <property type="match status" value="1"/>
</dbReference>
<evidence type="ECO:0000256" key="14">
    <source>
        <dbReference type="ARBA" id="ARBA00048988"/>
    </source>
</evidence>
<dbReference type="GO" id="GO:0000725">
    <property type="term" value="P:recombinational repair"/>
    <property type="evidence" value="ECO:0007669"/>
    <property type="project" value="TreeGrafter"/>
</dbReference>
<dbReference type="EMBL" id="PVUE01000020">
    <property type="protein sequence ID" value="PRZ38553.1"/>
    <property type="molecule type" value="Genomic_DNA"/>
</dbReference>
<dbReference type="Pfam" id="PF12705">
    <property type="entry name" value="PDDEXK_1"/>
    <property type="match status" value="1"/>
</dbReference>
<dbReference type="PANTHER" id="PTHR11070:SF59">
    <property type="entry name" value="DNA 3'-5' HELICASE"/>
    <property type="match status" value="1"/>
</dbReference>
<evidence type="ECO:0000256" key="15">
    <source>
        <dbReference type="PROSITE-ProRule" id="PRU00560"/>
    </source>
</evidence>
<evidence type="ECO:0000256" key="2">
    <source>
        <dbReference type="ARBA" id="ARBA00022722"/>
    </source>
</evidence>
<dbReference type="Gene3D" id="1.10.486.10">
    <property type="entry name" value="PCRA, domain 4"/>
    <property type="match status" value="1"/>
</dbReference>
<dbReference type="OrthoDB" id="5240387at2"/>
<keyword evidence="6 15" id="KW-0347">Helicase</keyword>